<dbReference type="GO" id="GO:0005840">
    <property type="term" value="C:ribosome"/>
    <property type="evidence" value="ECO:0007669"/>
    <property type="project" value="UniProtKB-KW"/>
</dbReference>
<evidence type="ECO:0000256" key="1">
    <source>
        <dbReference type="ARBA" id="ARBA00022980"/>
    </source>
</evidence>
<gene>
    <name evidence="3" type="ORF">RchiOBHm_Chr2g0134651</name>
</gene>
<dbReference type="EMBL" id="PDCK01000040">
    <property type="protein sequence ID" value="PRQ50565.1"/>
    <property type="molecule type" value="Genomic_DNA"/>
</dbReference>
<organism evidence="3 4">
    <name type="scientific">Rosa chinensis</name>
    <name type="common">China rose</name>
    <dbReference type="NCBI Taxonomy" id="74649"/>
    <lineage>
        <taxon>Eukaryota</taxon>
        <taxon>Viridiplantae</taxon>
        <taxon>Streptophyta</taxon>
        <taxon>Embryophyta</taxon>
        <taxon>Tracheophyta</taxon>
        <taxon>Spermatophyta</taxon>
        <taxon>Magnoliopsida</taxon>
        <taxon>eudicotyledons</taxon>
        <taxon>Gunneridae</taxon>
        <taxon>Pentapetalae</taxon>
        <taxon>rosids</taxon>
        <taxon>fabids</taxon>
        <taxon>Rosales</taxon>
        <taxon>Rosaceae</taxon>
        <taxon>Rosoideae</taxon>
        <taxon>Rosoideae incertae sedis</taxon>
        <taxon>Rosa</taxon>
    </lineage>
</organism>
<dbReference type="AlphaFoldDB" id="A0A2P6RVV9"/>
<accession>A0A2P6RVV9</accession>
<evidence type="ECO:0000313" key="3">
    <source>
        <dbReference type="EMBL" id="PRQ50565.1"/>
    </source>
</evidence>
<dbReference type="GO" id="GO:0003735">
    <property type="term" value="F:structural constituent of ribosome"/>
    <property type="evidence" value="ECO:0007669"/>
    <property type="project" value="InterPro"/>
</dbReference>
<keyword evidence="4" id="KW-1185">Reference proteome</keyword>
<reference evidence="3 4" key="1">
    <citation type="journal article" date="2018" name="Nat. Genet.">
        <title>The Rosa genome provides new insights in the design of modern roses.</title>
        <authorList>
            <person name="Bendahmane M."/>
        </authorList>
    </citation>
    <scope>NUCLEOTIDE SEQUENCE [LARGE SCALE GENOMIC DNA]</scope>
    <source>
        <strain evidence="4">cv. Old Blush</strain>
    </source>
</reference>
<sequence length="70" mass="7721">MLIFMHCMLAAQDVSTRCLVLQISPLHIKLKAAGPFAQSAMRALSCADMTNFHQLYPQKACLEEGDLIKG</sequence>
<dbReference type="Gramene" id="PRQ50565">
    <property type="protein sequence ID" value="PRQ50565"/>
    <property type="gene ID" value="RchiOBHm_Chr2g0134651"/>
</dbReference>
<comment type="caution">
    <text evidence="3">The sequence shown here is derived from an EMBL/GenBank/DDBJ whole genome shotgun (WGS) entry which is preliminary data.</text>
</comment>
<keyword evidence="1 3" id="KW-0689">Ribosomal protein</keyword>
<dbReference type="Proteomes" id="UP000238479">
    <property type="component" value="Chromosome 2"/>
</dbReference>
<proteinExistence type="predicted"/>
<keyword evidence="2" id="KW-0687">Ribonucleoprotein</keyword>
<evidence type="ECO:0000313" key="4">
    <source>
        <dbReference type="Proteomes" id="UP000238479"/>
    </source>
</evidence>
<dbReference type="InterPro" id="IPR036967">
    <property type="entry name" value="Ribosomal_uS11_sf"/>
</dbReference>
<evidence type="ECO:0000256" key="2">
    <source>
        <dbReference type="ARBA" id="ARBA00023274"/>
    </source>
</evidence>
<dbReference type="GO" id="GO:1990904">
    <property type="term" value="C:ribonucleoprotein complex"/>
    <property type="evidence" value="ECO:0007669"/>
    <property type="project" value="UniProtKB-KW"/>
</dbReference>
<protein>
    <submittedName>
        <fullName evidence="3">Putative ribosomal protein S11</fullName>
    </submittedName>
</protein>
<dbReference type="Gene3D" id="3.30.420.80">
    <property type="entry name" value="Ribosomal protein S11"/>
    <property type="match status" value="1"/>
</dbReference>
<name>A0A2P6RVV9_ROSCH</name>
<dbReference type="GO" id="GO:0006412">
    <property type="term" value="P:translation"/>
    <property type="evidence" value="ECO:0007669"/>
    <property type="project" value="InterPro"/>
</dbReference>